<comment type="caution">
    <text evidence="1">The sequence shown here is derived from an EMBL/GenBank/DDBJ whole genome shotgun (WGS) entry which is preliminary data.</text>
</comment>
<organism evidence="1">
    <name type="scientific">Fundidesulfovibrio putealis</name>
    <dbReference type="NCBI Taxonomy" id="270496"/>
    <lineage>
        <taxon>Bacteria</taxon>
        <taxon>Pseudomonadati</taxon>
        <taxon>Thermodesulfobacteriota</taxon>
        <taxon>Desulfovibrionia</taxon>
        <taxon>Desulfovibrionales</taxon>
        <taxon>Desulfovibrionaceae</taxon>
        <taxon>Fundidesulfovibrio</taxon>
    </lineage>
</organism>
<gene>
    <name evidence="1" type="ORF">ENR59_04660</name>
</gene>
<dbReference type="EMBL" id="DSRP01000323">
    <property type="protein sequence ID" value="HGG92225.1"/>
    <property type="molecule type" value="Genomic_DNA"/>
</dbReference>
<sequence length="119" mass="13287">MPDLRRSEAARRAWETKRGRGILPFDGYQSKGGQAVARSNPPAVCPCCGLAGDVFGSRMAWLAHRSGITQTERMGRAAMARHLQRIAQAKTWRRLSNGYRLRHDLPLISGDDRHPDGIH</sequence>
<accession>A0A7C4AGJ2</accession>
<dbReference type="AlphaFoldDB" id="A0A7C4AGJ2"/>
<proteinExistence type="predicted"/>
<name>A0A7C4AGJ2_9BACT</name>
<reference evidence="1" key="1">
    <citation type="journal article" date="2020" name="mSystems">
        <title>Genome- and Community-Level Interaction Insights into Carbon Utilization and Element Cycling Functions of Hydrothermarchaeota in Hydrothermal Sediment.</title>
        <authorList>
            <person name="Zhou Z."/>
            <person name="Liu Y."/>
            <person name="Xu W."/>
            <person name="Pan J."/>
            <person name="Luo Z.H."/>
            <person name="Li M."/>
        </authorList>
    </citation>
    <scope>NUCLEOTIDE SEQUENCE [LARGE SCALE GENOMIC DNA]</scope>
    <source>
        <strain evidence="1">SpSt-413</strain>
    </source>
</reference>
<protein>
    <submittedName>
        <fullName evidence="1">Uncharacterized protein</fullName>
    </submittedName>
</protein>
<evidence type="ECO:0000313" key="1">
    <source>
        <dbReference type="EMBL" id="HGG92225.1"/>
    </source>
</evidence>